<protein>
    <recommendedName>
        <fullName evidence="3">Actin-like ATPase domain-containing protein</fullName>
    </recommendedName>
</protein>
<proteinExistence type="predicted"/>
<dbReference type="EMBL" id="QKYT01001076">
    <property type="protein sequence ID" value="RIA79988.1"/>
    <property type="molecule type" value="Genomic_DNA"/>
</dbReference>
<name>A0A397S1Z8_9GLOM</name>
<evidence type="ECO:0000313" key="2">
    <source>
        <dbReference type="Proteomes" id="UP000265703"/>
    </source>
</evidence>
<evidence type="ECO:0000313" key="1">
    <source>
        <dbReference type="EMBL" id="RIA79988.1"/>
    </source>
</evidence>
<keyword evidence="2" id="KW-1185">Reference proteome</keyword>
<gene>
    <name evidence="1" type="ORF">C1645_839501</name>
</gene>
<dbReference type="PANTHER" id="PTHR14187">
    <property type="entry name" value="ALPHA KINASE/ELONGATION FACTOR 2 KINASE"/>
    <property type="match status" value="1"/>
</dbReference>
<dbReference type="AlphaFoldDB" id="A0A397S1Z8"/>
<evidence type="ECO:0008006" key="3">
    <source>
        <dbReference type="Google" id="ProtNLM"/>
    </source>
</evidence>
<dbReference type="OrthoDB" id="2963168at2759"/>
<dbReference type="PANTHER" id="PTHR14187:SF5">
    <property type="entry name" value="HEAT SHOCK 70 KDA PROTEIN 12A"/>
    <property type="match status" value="1"/>
</dbReference>
<reference evidence="1 2" key="1">
    <citation type="submission" date="2018-06" db="EMBL/GenBank/DDBJ databases">
        <title>Comparative genomics reveals the genomic features of Rhizophagus irregularis, R. cerebriforme, R. diaphanum and Gigaspora rosea, and their symbiotic lifestyle signature.</title>
        <authorList>
            <person name="Morin E."/>
            <person name="San Clemente H."/>
            <person name="Chen E.C.H."/>
            <person name="De La Providencia I."/>
            <person name="Hainaut M."/>
            <person name="Kuo A."/>
            <person name="Kohler A."/>
            <person name="Murat C."/>
            <person name="Tang N."/>
            <person name="Roy S."/>
            <person name="Loubradou J."/>
            <person name="Henrissat B."/>
            <person name="Grigoriev I.V."/>
            <person name="Corradi N."/>
            <person name="Roux C."/>
            <person name="Martin F.M."/>
        </authorList>
    </citation>
    <scope>NUCLEOTIDE SEQUENCE [LARGE SCALE GENOMIC DNA]</scope>
    <source>
        <strain evidence="1 2">DAOM 227022</strain>
    </source>
</reference>
<sequence length="136" mass="15332">MFICRFGTTYSGFSLYHVDEDIKDISTNNIWPGGMGQLKSNTVLQYETNLKEVESWGHALYKKPSEKSEYNERTPIELFWSPEVYLLGLCLAIINSNYVSCLSNEATFMIVDCGGGTVDLTTRKLLEGNQLGEITE</sequence>
<comment type="caution">
    <text evidence="1">The sequence shown here is derived from an EMBL/GenBank/DDBJ whole genome shotgun (WGS) entry which is preliminary data.</text>
</comment>
<dbReference type="STRING" id="658196.A0A397S1Z8"/>
<organism evidence="1 2">
    <name type="scientific">Glomus cerebriforme</name>
    <dbReference type="NCBI Taxonomy" id="658196"/>
    <lineage>
        <taxon>Eukaryota</taxon>
        <taxon>Fungi</taxon>
        <taxon>Fungi incertae sedis</taxon>
        <taxon>Mucoromycota</taxon>
        <taxon>Glomeromycotina</taxon>
        <taxon>Glomeromycetes</taxon>
        <taxon>Glomerales</taxon>
        <taxon>Glomeraceae</taxon>
        <taxon>Glomus</taxon>
    </lineage>
</organism>
<accession>A0A397S1Z8</accession>
<dbReference type="Proteomes" id="UP000265703">
    <property type="component" value="Unassembled WGS sequence"/>
</dbReference>